<evidence type="ECO:0000313" key="4">
    <source>
        <dbReference type="Proteomes" id="UP000244940"/>
    </source>
</evidence>
<accession>A0A2U2C4C0</accession>
<dbReference type="EMBL" id="QEYD01000017">
    <property type="protein sequence ID" value="PWE26736.1"/>
    <property type="molecule type" value="Genomic_DNA"/>
</dbReference>
<name>A0A2U2C4C0_9RHOB</name>
<keyword evidence="1" id="KW-0175">Coiled coil</keyword>
<evidence type="ECO:0000313" key="3">
    <source>
        <dbReference type="EMBL" id="PWE26736.1"/>
    </source>
</evidence>
<feature type="coiled-coil region" evidence="1">
    <location>
        <begin position="110"/>
        <end position="177"/>
    </location>
</feature>
<comment type="caution">
    <text evidence="3">The sequence shown here is derived from an EMBL/GenBank/DDBJ whole genome shotgun (WGS) entry which is preliminary data.</text>
</comment>
<reference evidence="3 4" key="1">
    <citation type="submission" date="2018-05" db="EMBL/GenBank/DDBJ databases">
        <title>Pararhodobacter marina sp. nov., isolated from deep-sea water of the Indian Ocean.</title>
        <authorList>
            <person name="Lai Q.Sr."/>
            <person name="Liu X."/>
            <person name="Shao Z."/>
        </authorList>
    </citation>
    <scope>NUCLEOTIDE SEQUENCE [LARGE SCALE GENOMIC DNA]</scope>
    <source>
        <strain evidence="3 4">CIC4N-9</strain>
    </source>
</reference>
<dbReference type="OrthoDB" id="7867498at2"/>
<feature type="region of interest" description="Disordered" evidence="2">
    <location>
        <begin position="1"/>
        <end position="25"/>
    </location>
</feature>
<gene>
    <name evidence="3" type="ORF">C4N9_20755</name>
</gene>
<organism evidence="3 4">
    <name type="scientific">Pararhodobacter marinus</name>
    <dbReference type="NCBI Taxonomy" id="2184063"/>
    <lineage>
        <taxon>Bacteria</taxon>
        <taxon>Pseudomonadati</taxon>
        <taxon>Pseudomonadota</taxon>
        <taxon>Alphaproteobacteria</taxon>
        <taxon>Rhodobacterales</taxon>
        <taxon>Paracoccaceae</taxon>
        <taxon>Pararhodobacter</taxon>
    </lineage>
</organism>
<evidence type="ECO:0000256" key="1">
    <source>
        <dbReference type="SAM" id="Coils"/>
    </source>
</evidence>
<keyword evidence="4" id="KW-1185">Reference proteome</keyword>
<sequence length="237" mass="26138">MIAVADHFSRSRHGIGGNNPPDPIDEINAAHEAIREEAENWLDGSPVESEDQMKAVDELRKGAREWRMALEAGEKSAAAPLHDAWKAEKARWAPTIEDAKRIEKGLVALVDSFKRALAAQKAEAERKAREEAEAKMRAAQEAARAADAANIEAQREADRLQAEAEAAQKAAARASKDTVKGLRTVTLYEIEDHRAALHWIAQNDRAAMTAFIEEYVRTHHKDRAIAGVKVWKGKVAA</sequence>
<dbReference type="Proteomes" id="UP000244940">
    <property type="component" value="Unassembled WGS sequence"/>
</dbReference>
<evidence type="ECO:0000256" key="2">
    <source>
        <dbReference type="SAM" id="MobiDB-lite"/>
    </source>
</evidence>
<proteinExistence type="predicted"/>
<dbReference type="AlphaFoldDB" id="A0A2U2C4C0"/>
<protein>
    <submittedName>
        <fullName evidence="3">Uncharacterized protein</fullName>
    </submittedName>
</protein>